<evidence type="ECO:0000259" key="20">
    <source>
        <dbReference type="PROSITE" id="PS50885"/>
    </source>
</evidence>
<evidence type="ECO:0000256" key="9">
    <source>
        <dbReference type="ARBA" id="ARBA00022777"/>
    </source>
</evidence>
<dbReference type="PROSITE" id="PS50885">
    <property type="entry name" value="HAMP"/>
    <property type="match status" value="1"/>
</dbReference>
<keyword evidence="9 22" id="KW-0418">Kinase</keyword>
<feature type="domain" description="Response regulatory" evidence="19">
    <location>
        <begin position="652"/>
        <end position="769"/>
    </location>
</feature>
<evidence type="ECO:0000256" key="16">
    <source>
        <dbReference type="SAM" id="Coils"/>
    </source>
</evidence>
<dbReference type="SUPFAM" id="SSF52172">
    <property type="entry name" value="CheY-like"/>
    <property type="match status" value="1"/>
</dbReference>
<dbReference type="SUPFAM" id="SSF47384">
    <property type="entry name" value="Homodimeric domain of signal transducing histidine kinase"/>
    <property type="match status" value="1"/>
</dbReference>
<protein>
    <recommendedName>
        <fullName evidence="3">histidine kinase</fullName>
        <ecNumber evidence="3">2.7.13.3</ecNumber>
    </recommendedName>
</protein>
<dbReference type="Gene3D" id="1.10.287.130">
    <property type="match status" value="1"/>
</dbReference>
<dbReference type="Pfam" id="PF00672">
    <property type="entry name" value="HAMP"/>
    <property type="match status" value="1"/>
</dbReference>
<dbReference type="RefSeq" id="WP_008738799.1">
    <property type="nucleotide sequence ID" value="NZ_CP004387.1"/>
</dbReference>
<dbReference type="CDD" id="cd00082">
    <property type="entry name" value="HisKA"/>
    <property type="match status" value="1"/>
</dbReference>
<dbReference type="CDD" id="cd00088">
    <property type="entry name" value="HPT"/>
    <property type="match status" value="1"/>
</dbReference>
<dbReference type="PROSITE" id="PS50894">
    <property type="entry name" value="HPT"/>
    <property type="match status" value="1"/>
</dbReference>
<dbReference type="Proteomes" id="UP000006764">
    <property type="component" value="Chromosome"/>
</dbReference>
<dbReference type="EC" id="2.7.13.3" evidence="3"/>
<dbReference type="Pfam" id="PF00512">
    <property type="entry name" value="HisKA"/>
    <property type="match status" value="1"/>
</dbReference>
<keyword evidence="12" id="KW-0902">Two-component regulatory system</keyword>
<keyword evidence="11 17" id="KW-1133">Transmembrane helix</keyword>
<dbReference type="InterPro" id="IPR011006">
    <property type="entry name" value="CheY-like_superfamily"/>
</dbReference>
<keyword evidence="7 17" id="KW-0812">Transmembrane</keyword>
<dbReference type="HOGENOM" id="CLU_000445_104_15_6"/>
<evidence type="ECO:0000256" key="14">
    <source>
        <dbReference type="PROSITE-ProRule" id="PRU00110"/>
    </source>
</evidence>
<dbReference type="SMART" id="SM00448">
    <property type="entry name" value="REC"/>
    <property type="match status" value="1"/>
</dbReference>
<evidence type="ECO:0000259" key="21">
    <source>
        <dbReference type="PROSITE" id="PS50894"/>
    </source>
</evidence>
<dbReference type="Gene3D" id="1.20.120.160">
    <property type="entry name" value="HPT domain"/>
    <property type="match status" value="1"/>
</dbReference>
<keyword evidence="13 17" id="KW-0472">Membrane</keyword>
<reference evidence="22 23" key="1">
    <citation type="journal article" date="2012" name="J. Bacteriol.">
        <title>Genome sequence of an alkane-degrading bacterium, Alcanivorax pacificus type strain W11-5, isolated from deep sea sediment.</title>
        <authorList>
            <person name="Lai Q."/>
            <person name="Shao Z."/>
        </authorList>
    </citation>
    <scope>NUCLEOTIDE SEQUENCE [LARGE SCALE GENOMIC DNA]</scope>
    <source>
        <strain evidence="22 23">W11-5</strain>
    </source>
</reference>
<evidence type="ECO:0000256" key="3">
    <source>
        <dbReference type="ARBA" id="ARBA00012438"/>
    </source>
</evidence>
<name>A0A0B4XQ56_9GAMM</name>
<proteinExistence type="predicted"/>
<keyword evidence="4" id="KW-1003">Cell membrane</keyword>
<gene>
    <name evidence="22" type="ORF">S7S_12365</name>
</gene>
<comment type="catalytic activity">
    <reaction evidence="1">
        <text>ATP + protein L-histidine = ADP + protein N-phospho-L-histidine.</text>
        <dbReference type="EC" id="2.7.13.3"/>
    </reaction>
</comment>
<dbReference type="InterPro" id="IPR036641">
    <property type="entry name" value="HPT_dom_sf"/>
</dbReference>
<dbReference type="GO" id="GO:0000155">
    <property type="term" value="F:phosphorelay sensor kinase activity"/>
    <property type="evidence" value="ECO:0007669"/>
    <property type="project" value="InterPro"/>
</dbReference>
<feature type="domain" description="HAMP" evidence="20">
    <location>
        <begin position="176"/>
        <end position="228"/>
    </location>
</feature>
<dbReference type="CDD" id="cd06225">
    <property type="entry name" value="HAMP"/>
    <property type="match status" value="1"/>
</dbReference>
<keyword evidence="8" id="KW-0547">Nucleotide-binding</keyword>
<keyword evidence="23" id="KW-1185">Reference proteome</keyword>
<evidence type="ECO:0000256" key="1">
    <source>
        <dbReference type="ARBA" id="ARBA00000085"/>
    </source>
</evidence>
<evidence type="ECO:0000256" key="12">
    <source>
        <dbReference type="ARBA" id="ARBA00023012"/>
    </source>
</evidence>
<evidence type="ECO:0000259" key="19">
    <source>
        <dbReference type="PROSITE" id="PS50110"/>
    </source>
</evidence>
<dbReference type="InterPro" id="IPR036890">
    <property type="entry name" value="HATPase_C_sf"/>
</dbReference>
<dbReference type="InterPro" id="IPR036097">
    <property type="entry name" value="HisK_dim/P_sf"/>
</dbReference>
<dbReference type="SUPFAM" id="SSF55874">
    <property type="entry name" value="ATPase domain of HSP90 chaperone/DNA topoisomerase II/histidine kinase"/>
    <property type="match status" value="1"/>
</dbReference>
<dbReference type="PANTHER" id="PTHR45339">
    <property type="entry name" value="HYBRID SIGNAL TRANSDUCTION HISTIDINE KINASE J"/>
    <property type="match status" value="1"/>
</dbReference>
<feature type="domain" description="Histidine kinase" evidence="18">
    <location>
        <begin position="275"/>
        <end position="496"/>
    </location>
</feature>
<dbReference type="SMART" id="SM00388">
    <property type="entry name" value="HisKA"/>
    <property type="match status" value="1"/>
</dbReference>
<evidence type="ECO:0000259" key="18">
    <source>
        <dbReference type="PROSITE" id="PS50109"/>
    </source>
</evidence>
<dbReference type="InterPro" id="IPR003661">
    <property type="entry name" value="HisK_dim/P_dom"/>
</dbReference>
<keyword evidence="5 15" id="KW-0597">Phosphoprotein</keyword>
<dbReference type="SMART" id="SM00073">
    <property type="entry name" value="HPT"/>
    <property type="match status" value="1"/>
</dbReference>
<feature type="modified residue" description="Phosphohistidine" evidence="14">
    <location>
        <position position="852"/>
    </location>
</feature>
<dbReference type="STRING" id="391936.S7S_12365"/>
<dbReference type="SUPFAM" id="SSF47226">
    <property type="entry name" value="Histidine-containing phosphotransfer domain, HPT domain"/>
    <property type="match status" value="1"/>
</dbReference>
<feature type="transmembrane region" description="Helical" evidence="17">
    <location>
        <begin position="6"/>
        <end position="30"/>
    </location>
</feature>
<dbReference type="Gene3D" id="6.10.340.10">
    <property type="match status" value="1"/>
</dbReference>
<sequence length="914" mass="100386">MSNINLRTRILLLTAIPAIIATLTLGGYVFGSRVDDIRDNTQNLHRLIVDSYAARIQAMQAPTLDDYQKLMRGMLEEQDVRAATLREGDAAIHAGPRMRPLDADALEFTTLAPGTDVIPTEGNWRWRQQLAPGRVLEVEFASSRQRIEMLQTMLTLVLATVGIIGLALIPALRFSQRMTAPVQRFTETLEQIRDGELGVRVHTGAGGELGRLEHTINSMAASLEEAQTELQQNVDQATEDLRETLETIEIQNIELDMARKQALKASQIKSEFLANMSHEIRTPLNGIIGFTRLLLRSDLSPRQRDYLSTIRKSSEALLAIINDILDFSKIEAGKLSLDRVPLHLHDLIEEVQTMLAPLAQEKSLEQAAIIYSDVPLQLLGDPLRIRQVLTNLVNNAIKFTERGSVVVRAMLEEQRDHMATIKVAVTDTGNGITEDMQRELFSAFTQVDQSAARRIGGTGLGLAISKRLVEEMGGEIGVDSTAGRGATFWFTLRVEIDEHTPVTDSFRAFRGASAVLVEQNEHARLGLYHMLRAWGMEVTNLQALDALHSALAADELPAADFIVIGMSPGHDQGAALNDSLQQLCLGRGKPVVVLCNQADRLSRDIPAMPSLCRILGKPATRLRLYDALLELSGQEDVSPRPRDDSPREADLHVMVVDDHTGNLRLATVFLEEMGVRVTACKSGADAIEAFAAEPLDLVFMDIQMPDMDGLQATRQLRALEADARHTPIIALTAHALASERQQLLQAGMDDYLSKPVSEGHLRHMLQKWVPRYQAGDLRGAPPSPPADSPAPGVSLDACPVFDAELALRRAGGREALAAEMHTMLRASLAQDGPQIRALAAQQHRDALLETVHKLHGATRYCGAPRLEQAARQLEEKLKTHASAADIHTAVQTLLEEIDRLLTQAPDSITANAST</sequence>
<feature type="modified residue" description="4-aspartylphosphate" evidence="15">
    <location>
        <position position="701"/>
    </location>
</feature>
<dbReference type="Pfam" id="PF01627">
    <property type="entry name" value="Hpt"/>
    <property type="match status" value="1"/>
</dbReference>
<evidence type="ECO:0000256" key="11">
    <source>
        <dbReference type="ARBA" id="ARBA00022989"/>
    </source>
</evidence>
<dbReference type="AlphaFoldDB" id="A0A0B4XQ56"/>
<dbReference type="Gene3D" id="3.40.50.2300">
    <property type="match status" value="1"/>
</dbReference>
<dbReference type="InterPro" id="IPR003594">
    <property type="entry name" value="HATPase_dom"/>
</dbReference>
<comment type="subcellular location">
    <subcellularLocation>
        <location evidence="2">Cell membrane</location>
        <topology evidence="2">Multi-pass membrane protein</topology>
    </subcellularLocation>
</comment>
<evidence type="ECO:0000256" key="6">
    <source>
        <dbReference type="ARBA" id="ARBA00022679"/>
    </source>
</evidence>
<dbReference type="SMART" id="SM00304">
    <property type="entry name" value="HAMP"/>
    <property type="match status" value="1"/>
</dbReference>
<dbReference type="FunFam" id="3.30.565.10:FF:000010">
    <property type="entry name" value="Sensor histidine kinase RcsC"/>
    <property type="match status" value="1"/>
</dbReference>
<dbReference type="CDD" id="cd16922">
    <property type="entry name" value="HATPase_EvgS-ArcB-TorS-like"/>
    <property type="match status" value="1"/>
</dbReference>
<dbReference type="PROSITE" id="PS50110">
    <property type="entry name" value="RESPONSE_REGULATORY"/>
    <property type="match status" value="1"/>
</dbReference>
<dbReference type="KEGG" id="apac:S7S_12365"/>
<feature type="domain" description="HPt" evidence="21">
    <location>
        <begin position="813"/>
        <end position="914"/>
    </location>
</feature>
<accession>A0A0B4XQ56</accession>
<dbReference type="InterPro" id="IPR004358">
    <property type="entry name" value="Sig_transdc_His_kin-like_C"/>
</dbReference>
<evidence type="ECO:0000313" key="23">
    <source>
        <dbReference type="Proteomes" id="UP000006764"/>
    </source>
</evidence>
<evidence type="ECO:0000256" key="7">
    <source>
        <dbReference type="ARBA" id="ARBA00022692"/>
    </source>
</evidence>
<feature type="coiled-coil region" evidence="16">
    <location>
        <begin position="209"/>
        <end position="261"/>
    </location>
</feature>
<dbReference type="InterPro" id="IPR005467">
    <property type="entry name" value="His_kinase_dom"/>
</dbReference>
<evidence type="ECO:0000256" key="17">
    <source>
        <dbReference type="SAM" id="Phobius"/>
    </source>
</evidence>
<dbReference type="FunFam" id="1.10.287.130:FF:000003">
    <property type="entry name" value="Histidine kinase"/>
    <property type="match status" value="1"/>
</dbReference>
<dbReference type="SUPFAM" id="SSF158472">
    <property type="entry name" value="HAMP domain-like"/>
    <property type="match status" value="1"/>
</dbReference>
<organism evidence="22 23">
    <name type="scientific">Isoalcanivorax pacificus W11-5</name>
    <dbReference type="NCBI Taxonomy" id="391936"/>
    <lineage>
        <taxon>Bacteria</taxon>
        <taxon>Pseudomonadati</taxon>
        <taxon>Pseudomonadota</taxon>
        <taxon>Gammaproteobacteria</taxon>
        <taxon>Oceanospirillales</taxon>
        <taxon>Alcanivoracaceae</taxon>
        <taxon>Isoalcanivorax</taxon>
    </lineage>
</organism>
<evidence type="ECO:0000256" key="2">
    <source>
        <dbReference type="ARBA" id="ARBA00004651"/>
    </source>
</evidence>
<dbReference type="GO" id="GO:0005524">
    <property type="term" value="F:ATP binding"/>
    <property type="evidence" value="ECO:0007669"/>
    <property type="project" value="UniProtKB-KW"/>
</dbReference>
<evidence type="ECO:0000256" key="10">
    <source>
        <dbReference type="ARBA" id="ARBA00022840"/>
    </source>
</evidence>
<evidence type="ECO:0000256" key="15">
    <source>
        <dbReference type="PROSITE-ProRule" id="PRU00169"/>
    </source>
</evidence>
<dbReference type="PROSITE" id="PS50109">
    <property type="entry name" value="HIS_KIN"/>
    <property type="match status" value="1"/>
</dbReference>
<evidence type="ECO:0000256" key="5">
    <source>
        <dbReference type="ARBA" id="ARBA00022553"/>
    </source>
</evidence>
<evidence type="ECO:0000256" key="8">
    <source>
        <dbReference type="ARBA" id="ARBA00022741"/>
    </source>
</evidence>
<dbReference type="SMART" id="SM00387">
    <property type="entry name" value="HATPase_c"/>
    <property type="match status" value="1"/>
</dbReference>
<keyword evidence="10" id="KW-0067">ATP-binding</keyword>
<dbReference type="PRINTS" id="PR00344">
    <property type="entry name" value="BCTRLSENSOR"/>
</dbReference>
<keyword evidence="6" id="KW-0808">Transferase</keyword>
<dbReference type="GO" id="GO:0005886">
    <property type="term" value="C:plasma membrane"/>
    <property type="evidence" value="ECO:0007669"/>
    <property type="project" value="UniProtKB-SubCell"/>
</dbReference>
<feature type="transmembrane region" description="Helical" evidence="17">
    <location>
        <begin position="153"/>
        <end position="172"/>
    </location>
</feature>
<keyword evidence="16" id="KW-0175">Coiled coil</keyword>
<dbReference type="CDD" id="cd17546">
    <property type="entry name" value="REC_hyHK_CKI1_RcsC-like"/>
    <property type="match status" value="1"/>
</dbReference>
<dbReference type="Pfam" id="PF00072">
    <property type="entry name" value="Response_reg"/>
    <property type="match status" value="1"/>
</dbReference>
<evidence type="ECO:0000256" key="13">
    <source>
        <dbReference type="ARBA" id="ARBA00023136"/>
    </source>
</evidence>
<dbReference type="PANTHER" id="PTHR45339:SF5">
    <property type="entry name" value="HISTIDINE KINASE"/>
    <property type="match status" value="1"/>
</dbReference>
<dbReference type="EMBL" id="CP004387">
    <property type="protein sequence ID" value="AJD48885.1"/>
    <property type="molecule type" value="Genomic_DNA"/>
</dbReference>
<evidence type="ECO:0000313" key="22">
    <source>
        <dbReference type="EMBL" id="AJD48885.1"/>
    </source>
</evidence>
<dbReference type="Gene3D" id="3.30.565.10">
    <property type="entry name" value="Histidine kinase-like ATPase, C-terminal domain"/>
    <property type="match status" value="1"/>
</dbReference>
<dbReference type="InterPro" id="IPR003660">
    <property type="entry name" value="HAMP_dom"/>
</dbReference>
<dbReference type="OrthoDB" id="9797243at2"/>
<dbReference type="InterPro" id="IPR008207">
    <property type="entry name" value="Sig_transdc_His_kin_Hpt_dom"/>
</dbReference>
<dbReference type="InterPro" id="IPR001789">
    <property type="entry name" value="Sig_transdc_resp-reg_receiver"/>
</dbReference>
<dbReference type="Pfam" id="PF02518">
    <property type="entry name" value="HATPase_c"/>
    <property type="match status" value="1"/>
</dbReference>
<evidence type="ECO:0000256" key="4">
    <source>
        <dbReference type="ARBA" id="ARBA00022475"/>
    </source>
</evidence>